<name>A0A7X5TRB9_9GAMM</name>
<keyword evidence="2" id="KW-1185">Reference proteome</keyword>
<dbReference type="RefSeq" id="WP_166700800.1">
    <property type="nucleotide sequence ID" value="NZ_JAAQTL010000002.1"/>
</dbReference>
<reference evidence="1 2" key="1">
    <citation type="journal article" date="2006" name="Int. J. Syst. Evol. Microbiol.">
        <title>Dyella yeojuensis sp. nov., isolated from greenhouse soil in Korea.</title>
        <authorList>
            <person name="Kim B.Y."/>
            <person name="Weon H.Y."/>
            <person name="Lee K.H."/>
            <person name="Seok S.J."/>
            <person name="Kwon S.W."/>
            <person name="Go S.J."/>
            <person name="Stackebrandt E."/>
        </authorList>
    </citation>
    <scope>NUCLEOTIDE SEQUENCE [LARGE SCALE GENOMIC DNA]</scope>
    <source>
        <strain evidence="1 2">DSM 17673</strain>
    </source>
</reference>
<evidence type="ECO:0000313" key="1">
    <source>
        <dbReference type="EMBL" id="NID17000.1"/>
    </source>
</evidence>
<dbReference type="EMBL" id="JAAQTL010000002">
    <property type="protein sequence ID" value="NID17000.1"/>
    <property type="molecule type" value="Genomic_DNA"/>
</dbReference>
<accession>A0A7X5TRB9</accession>
<evidence type="ECO:0000313" key="2">
    <source>
        <dbReference type="Proteomes" id="UP000518878"/>
    </source>
</evidence>
<dbReference type="Proteomes" id="UP000518878">
    <property type="component" value="Unassembled WGS sequence"/>
</dbReference>
<protein>
    <submittedName>
        <fullName evidence="1">Uncharacterized protein</fullName>
    </submittedName>
</protein>
<organism evidence="1 2">
    <name type="scientific">Luteibacter yeojuensis</name>
    <dbReference type="NCBI Taxonomy" id="345309"/>
    <lineage>
        <taxon>Bacteria</taxon>
        <taxon>Pseudomonadati</taxon>
        <taxon>Pseudomonadota</taxon>
        <taxon>Gammaproteobacteria</taxon>
        <taxon>Lysobacterales</taxon>
        <taxon>Rhodanobacteraceae</taxon>
        <taxon>Luteibacter</taxon>
    </lineage>
</organism>
<gene>
    <name evidence="1" type="ORF">HBF32_16105</name>
</gene>
<comment type="caution">
    <text evidence="1">The sequence shown here is derived from an EMBL/GenBank/DDBJ whole genome shotgun (WGS) entry which is preliminary data.</text>
</comment>
<proteinExistence type="predicted"/>
<sequence length="907" mass="99611">MPANAHALSDGTFFHDGALYVRWQTETGTGMAHILRDSAGYRIAQSNGTPGPAIARQVDGSWELADHTDNYAEGSVLAHFVHPGITVDPGTLQHAARIMRGMGLTESQLNATVATHRQGMQLTTILSVGQSFVETLNSRLRDANATEWTHKELRILAPAIARYTNRPLAIYRNDPNGRPSFNDGISAEGTPFTAKDVPGNALRVVLHDNGTYSLMGDATGGTYRSFFAAVEAATRPTAEFRAMSEASRESIFRNNLAADLDTLPSRALVDRMLASWIEPLNGHGLQAEPLKVFARLRAALFDRMHALTAEEERVFLAAARDLMPVDRRVAIEVVRHGSGSPGERLAMIDTATPSGERVVIEASTDADGRRTAYYRRGEPGSNAMLSRPIPQEPFSPIIDVLLNADNGKIRNALALNEWDFRRFAEGMLAKIAETEDSLLPPSLDRLVVTDPAILAEAENQPSDHWTTQGRQFVRLRNMAGTTQIVETRQREDGFHEVLGYSDGLMPEAYRYHYVEERQGKWYPSIMLRSGIDPLSDLFRDAASRDIFGKLPPHARINMEVARRIADKIAYPILVDFMAQPSTIQLTDSGEILLSIGIPAKKQHRTGVDYAGRPVRHVEAIPTTISAFETPPLLTRSNALASLPQLRGASPAPVSDVDIATFNDLIASGAPVGDFLSRGVGNRQIQALANARRLRGLLREDRYMVLVGSAAGHPFTLAMPVNAESIRLTGSTGATGVRIAELPEGSYIVDDWYGVTATRDDYPGRVRAVASQWESNALQVETPQGEARVASSPVDFTERLLSTTVEFQLWSPRRDPIREDRYLQYIHDRHANPRETVRAGLDWLESSVAQGEYSRYFPDPITHPATGSRTGSLLRAALELGEPVQADGAAGVPRPDIIVRNEQVPMSR</sequence>
<dbReference type="AlphaFoldDB" id="A0A7X5TRB9"/>